<dbReference type="RefSeq" id="WP_209626913.1">
    <property type="nucleotide sequence ID" value="NZ_PRDG01000001.1"/>
</dbReference>
<accession>A0ABS5B1Q6</accession>
<evidence type="ECO:0000313" key="2">
    <source>
        <dbReference type="EMBL" id="MBP2622754.1"/>
    </source>
</evidence>
<comment type="caution">
    <text evidence="2">The sequence shown here is derived from an EMBL/GenBank/DDBJ whole genome shotgun (WGS) entry which is preliminary data.</text>
</comment>
<dbReference type="Proteomes" id="UP001519296">
    <property type="component" value="Unassembled WGS sequence"/>
</dbReference>
<evidence type="ECO:0008006" key="4">
    <source>
        <dbReference type="Google" id="ProtNLM"/>
    </source>
</evidence>
<dbReference type="EMBL" id="PRDG01000001">
    <property type="protein sequence ID" value="MBP2622754.1"/>
    <property type="molecule type" value="Genomic_DNA"/>
</dbReference>
<evidence type="ECO:0000313" key="3">
    <source>
        <dbReference type="Proteomes" id="UP001519296"/>
    </source>
</evidence>
<reference evidence="2 3" key="1">
    <citation type="submission" date="2018-02" db="EMBL/GenBank/DDBJ databases">
        <title>Draft genome sequence of Streptococcus oricebi CCUG 70868T type strain.</title>
        <authorList>
            <person name="Mendez V."/>
            <person name="Salva-Serra F."/>
            <person name="Jaen-Luchoro D."/>
            <person name="Gonzales-Siles L."/>
            <person name="Karlsson R."/>
            <person name="Engstrom-Jakobsson H."/>
            <person name="Busquets A."/>
            <person name="Gomila M."/>
            <person name="Pineiro-Iglesias B."/>
            <person name="Bennasar-Figueras A."/>
            <person name="Seeger M."/>
            <person name="Moore E."/>
        </authorList>
    </citation>
    <scope>NUCLEOTIDE SEQUENCE [LARGE SCALE GENOMIC DNA]</scope>
    <source>
        <strain evidence="2 3">CCUG 70868</strain>
    </source>
</reference>
<dbReference type="InterPro" id="IPR003772">
    <property type="entry name" value="YceD"/>
</dbReference>
<protein>
    <recommendedName>
        <fullName evidence="4">DUF177 domain-containing protein</fullName>
    </recommendedName>
</protein>
<sequence length="176" mass="19924">MLKIQEIRKNPAGLSFEQSFDLLSDLQERNREILDLKEVLATGKAGYEDGLYLLDYQLSYVITLASSRSMEPVELKESYLVQEVFVEEGNQKSQDLLDEELVMPLTGDEIDLQESVADNILLQIPLKVLTAQEEAEESLPSGQDWQVLSEEDYQRQQAAAREENNPFAGLKGLLDD</sequence>
<evidence type="ECO:0000256" key="1">
    <source>
        <dbReference type="SAM" id="MobiDB-lite"/>
    </source>
</evidence>
<name>A0ABS5B1Q6_9STRE</name>
<dbReference type="Pfam" id="PF02620">
    <property type="entry name" value="YceD"/>
    <property type="match status" value="1"/>
</dbReference>
<keyword evidence="3" id="KW-1185">Reference proteome</keyword>
<proteinExistence type="predicted"/>
<gene>
    <name evidence="2" type="ORF">C4K46_02235</name>
</gene>
<organism evidence="2 3">
    <name type="scientific">Streptococcus oricebi</name>
    <dbReference type="NCBI Taxonomy" id="1547447"/>
    <lineage>
        <taxon>Bacteria</taxon>
        <taxon>Bacillati</taxon>
        <taxon>Bacillota</taxon>
        <taxon>Bacilli</taxon>
        <taxon>Lactobacillales</taxon>
        <taxon>Streptococcaceae</taxon>
        <taxon>Streptococcus</taxon>
    </lineage>
</organism>
<feature type="region of interest" description="Disordered" evidence="1">
    <location>
        <begin position="138"/>
        <end position="176"/>
    </location>
</feature>